<name>A0A816MKA5_9BILA</name>
<evidence type="ECO:0000313" key="1">
    <source>
        <dbReference type="EMBL" id="CAF2001661.1"/>
    </source>
</evidence>
<accession>A0A816MKA5</accession>
<dbReference type="AlphaFoldDB" id="A0A816MKA5"/>
<sequence>MTIRYEFQEYLNKIATLAEWACGLDLMLGTYLSLDVVGRERTYRLHEEKKYRSILQEYAINDVFAVTKLAYKMNLIKFTTLPSTIQYEPISDDEDELQMQSELSIHIEPQYDELLVHVTDELEENELLEQPNQQISIINSIKNFHNILEIDENYPTNEHFELHYHNASSVPQNILNIEQNNDMDLQSLPEIMKLHYSHEPDHLSMTQHQAQQLSSHMMTVRVLDEPQVSNFNHLGPTTETTSTLTLKQIRNHKINRRHRANRYRYEVIRHVYKHFNFRKIKRILKSMDMYYVNINMVRHTLFIGLKNQKLVDEVEKLLHDRLFTERHYNQLYQ</sequence>
<reference evidence="1" key="1">
    <citation type="submission" date="2021-02" db="EMBL/GenBank/DDBJ databases">
        <authorList>
            <person name="Nowell W R."/>
        </authorList>
    </citation>
    <scope>NUCLEOTIDE SEQUENCE</scope>
</reference>
<proteinExistence type="predicted"/>
<organism evidence="1 2">
    <name type="scientific">Rotaria magnacalcarata</name>
    <dbReference type="NCBI Taxonomy" id="392030"/>
    <lineage>
        <taxon>Eukaryota</taxon>
        <taxon>Metazoa</taxon>
        <taxon>Spiralia</taxon>
        <taxon>Gnathifera</taxon>
        <taxon>Rotifera</taxon>
        <taxon>Eurotatoria</taxon>
        <taxon>Bdelloidea</taxon>
        <taxon>Philodinida</taxon>
        <taxon>Philodinidae</taxon>
        <taxon>Rotaria</taxon>
    </lineage>
</organism>
<dbReference type="Proteomes" id="UP000663887">
    <property type="component" value="Unassembled WGS sequence"/>
</dbReference>
<protein>
    <submittedName>
        <fullName evidence="1">Uncharacterized protein</fullName>
    </submittedName>
</protein>
<dbReference type="EMBL" id="CAJNRG010000453">
    <property type="protein sequence ID" value="CAF2001661.1"/>
    <property type="molecule type" value="Genomic_DNA"/>
</dbReference>
<gene>
    <name evidence="1" type="ORF">XDN619_LOCUS3333</name>
</gene>
<evidence type="ECO:0000313" key="2">
    <source>
        <dbReference type="Proteomes" id="UP000663887"/>
    </source>
</evidence>
<comment type="caution">
    <text evidence="1">The sequence shown here is derived from an EMBL/GenBank/DDBJ whole genome shotgun (WGS) entry which is preliminary data.</text>
</comment>